<keyword evidence="2 6" id="KW-1003">Cell membrane</keyword>
<evidence type="ECO:0000256" key="2">
    <source>
        <dbReference type="ARBA" id="ARBA00022475"/>
    </source>
</evidence>
<keyword evidence="9" id="KW-1185">Reference proteome</keyword>
<evidence type="ECO:0000256" key="1">
    <source>
        <dbReference type="ARBA" id="ARBA00004651"/>
    </source>
</evidence>
<dbReference type="RefSeq" id="WP_348711375.1">
    <property type="nucleotide sequence ID" value="NZ_CAXIXY010000004.1"/>
</dbReference>
<dbReference type="InterPro" id="IPR032816">
    <property type="entry name" value="VTT_dom"/>
</dbReference>
<feature type="transmembrane region" description="Helical" evidence="6">
    <location>
        <begin position="45"/>
        <end position="73"/>
    </location>
</feature>
<dbReference type="PANTHER" id="PTHR12677:SF59">
    <property type="entry name" value="GOLGI APPARATUS MEMBRANE PROTEIN TVP38-RELATED"/>
    <property type="match status" value="1"/>
</dbReference>
<dbReference type="EMBL" id="CAXIXY010000004">
    <property type="protein sequence ID" value="CAL2082783.1"/>
    <property type="molecule type" value="Genomic_DNA"/>
</dbReference>
<feature type="transmembrane region" description="Helical" evidence="6">
    <location>
        <begin position="162"/>
        <end position="180"/>
    </location>
</feature>
<accession>A0ABP1EKB8</accession>
<evidence type="ECO:0000259" key="7">
    <source>
        <dbReference type="Pfam" id="PF09335"/>
    </source>
</evidence>
<sequence>MLKTGKKIFYILWGVLLIYFLYSYIKNPEILSVDYIKNWISSYKGHILIVYILISLVRGFFLIPSTPFVIVGALLFPDNLFLVLVISMLGIMLSATSLYYFSDLLGFSEYLEKKYPEKVKKWESKLQSSKATYLVLGWSFFPLVPTDIICYVAGIIKMPFKYMFMGVFIGELVLVSFYIYSGSFLNL</sequence>
<feature type="transmembrane region" description="Helical" evidence="6">
    <location>
        <begin position="80"/>
        <end position="101"/>
    </location>
</feature>
<comment type="subcellular location">
    <subcellularLocation>
        <location evidence="1 6">Cell membrane</location>
        <topology evidence="1 6">Multi-pass membrane protein</topology>
    </subcellularLocation>
</comment>
<dbReference type="InterPro" id="IPR015414">
    <property type="entry name" value="TMEM64"/>
</dbReference>
<evidence type="ECO:0000313" key="8">
    <source>
        <dbReference type="EMBL" id="CAL2082783.1"/>
    </source>
</evidence>
<feature type="transmembrane region" description="Helical" evidence="6">
    <location>
        <begin position="7"/>
        <end position="25"/>
    </location>
</feature>
<name>A0ABP1EKB8_9FLAO</name>
<dbReference type="Proteomes" id="UP001497416">
    <property type="component" value="Unassembled WGS sequence"/>
</dbReference>
<gene>
    <name evidence="8" type="ORF">T190607A01A_20026</name>
</gene>
<feature type="domain" description="VTT" evidence="7">
    <location>
        <begin position="63"/>
        <end position="183"/>
    </location>
</feature>
<keyword evidence="5 6" id="KW-0472">Membrane</keyword>
<keyword evidence="4 6" id="KW-1133">Transmembrane helix</keyword>
<protein>
    <recommendedName>
        <fullName evidence="6">TVP38/TMEM64 family membrane protein</fullName>
    </recommendedName>
</protein>
<evidence type="ECO:0000256" key="4">
    <source>
        <dbReference type="ARBA" id="ARBA00022989"/>
    </source>
</evidence>
<feature type="transmembrane region" description="Helical" evidence="6">
    <location>
        <begin position="131"/>
        <end position="155"/>
    </location>
</feature>
<evidence type="ECO:0000256" key="5">
    <source>
        <dbReference type="ARBA" id="ARBA00023136"/>
    </source>
</evidence>
<evidence type="ECO:0000256" key="6">
    <source>
        <dbReference type="RuleBase" id="RU366058"/>
    </source>
</evidence>
<comment type="caution">
    <text evidence="8">The sequence shown here is derived from an EMBL/GenBank/DDBJ whole genome shotgun (WGS) entry which is preliminary data.</text>
</comment>
<evidence type="ECO:0000256" key="3">
    <source>
        <dbReference type="ARBA" id="ARBA00022692"/>
    </source>
</evidence>
<keyword evidence="3 6" id="KW-0812">Transmembrane</keyword>
<organism evidence="8 9">
    <name type="scientific">Tenacibaculum platacis</name>
    <dbReference type="NCBI Taxonomy" id="3137852"/>
    <lineage>
        <taxon>Bacteria</taxon>
        <taxon>Pseudomonadati</taxon>
        <taxon>Bacteroidota</taxon>
        <taxon>Flavobacteriia</taxon>
        <taxon>Flavobacteriales</taxon>
        <taxon>Flavobacteriaceae</taxon>
        <taxon>Tenacibaculum</taxon>
    </lineage>
</organism>
<comment type="similarity">
    <text evidence="6">Belongs to the TVP38/TMEM64 family.</text>
</comment>
<reference evidence="8 9" key="1">
    <citation type="submission" date="2024-05" db="EMBL/GenBank/DDBJ databases">
        <authorList>
            <person name="Duchaud E."/>
        </authorList>
    </citation>
    <scope>NUCLEOTIDE SEQUENCE [LARGE SCALE GENOMIC DNA]</scope>
    <source>
        <strain evidence="8">Ena-SAMPLE-TAB-13-05-2024-13:56:06:370-140302</strain>
    </source>
</reference>
<dbReference type="PANTHER" id="PTHR12677">
    <property type="entry name" value="GOLGI APPARATUS MEMBRANE PROTEIN TVP38-RELATED"/>
    <property type="match status" value="1"/>
</dbReference>
<dbReference type="Pfam" id="PF09335">
    <property type="entry name" value="VTT_dom"/>
    <property type="match status" value="1"/>
</dbReference>
<evidence type="ECO:0000313" key="9">
    <source>
        <dbReference type="Proteomes" id="UP001497416"/>
    </source>
</evidence>
<proteinExistence type="inferred from homology"/>